<dbReference type="FunFam" id="3.30.160.60:FF:004080">
    <property type="match status" value="1"/>
</dbReference>
<organism evidence="15 16">
    <name type="scientific">Callipepla squamata</name>
    <name type="common">Scaled quail</name>
    <dbReference type="NCBI Taxonomy" id="9009"/>
    <lineage>
        <taxon>Eukaryota</taxon>
        <taxon>Metazoa</taxon>
        <taxon>Chordata</taxon>
        <taxon>Craniata</taxon>
        <taxon>Vertebrata</taxon>
        <taxon>Euteleostomi</taxon>
        <taxon>Archelosauria</taxon>
        <taxon>Archosauria</taxon>
        <taxon>Dinosauria</taxon>
        <taxon>Saurischia</taxon>
        <taxon>Theropoda</taxon>
        <taxon>Coelurosauria</taxon>
        <taxon>Aves</taxon>
        <taxon>Neognathae</taxon>
        <taxon>Galloanserae</taxon>
        <taxon>Galliformes</taxon>
        <taxon>Odontophoridae</taxon>
        <taxon>Callipepla</taxon>
    </lineage>
</organism>
<evidence type="ECO:0000256" key="11">
    <source>
        <dbReference type="PROSITE-ProRule" id="PRU00042"/>
    </source>
</evidence>
<proteinExistence type="inferred from homology"/>
<dbReference type="FunFam" id="3.30.160.60:FF:002343">
    <property type="entry name" value="Zinc finger protein 33A"/>
    <property type="match status" value="1"/>
</dbReference>
<dbReference type="InterPro" id="IPR013087">
    <property type="entry name" value="Znf_C2H2_type"/>
</dbReference>
<dbReference type="Gene3D" id="3.30.160.60">
    <property type="entry name" value="Classic Zinc Finger"/>
    <property type="match status" value="9"/>
</dbReference>
<feature type="compositionally biased region" description="Polar residues" evidence="12">
    <location>
        <begin position="281"/>
        <end position="293"/>
    </location>
</feature>
<dbReference type="FunFam" id="3.30.160.60:FF:001032">
    <property type="entry name" value="zinc finger and BTB domain-containing protein 17 isoform X1"/>
    <property type="match status" value="1"/>
</dbReference>
<keyword evidence="10" id="KW-0539">Nucleus</keyword>
<dbReference type="STRING" id="9009.A0A226NAY6"/>
<keyword evidence="3" id="KW-0479">Metal-binding</keyword>
<feature type="domain" description="C2H2-type" evidence="14">
    <location>
        <begin position="316"/>
        <end position="343"/>
    </location>
</feature>
<reference evidence="15 16" key="1">
    <citation type="submission" date="2016-07" db="EMBL/GenBank/DDBJ databases">
        <title>Disparate Historic Effective Population Sizes Predicted by Modern Levels of Genome Diversity for the Scaled Quail (Callipepla squamata) and the Northern Bobwhite (Colinus virginianus): Inferences from First and Second Generation Draft Genome Assemblies for Sympatric New World Quail.</title>
        <authorList>
            <person name="Oldeschulte D.L."/>
            <person name="Halley Y.A."/>
            <person name="Bhattarai E.K."/>
            <person name="Brashear W.A."/>
            <person name="Hill J."/>
            <person name="Metz R.P."/>
            <person name="Johnson C.D."/>
            <person name="Rollins D."/>
            <person name="Peterson M.J."/>
            <person name="Bickhart D.M."/>
            <person name="Decker J.E."/>
            <person name="Seabury C.M."/>
        </authorList>
    </citation>
    <scope>NUCLEOTIDE SEQUENCE [LARGE SCALE GENOMIC DNA]</scope>
    <source>
        <strain evidence="15 16">Texas</strain>
        <tissue evidence="15">Leg muscle</tissue>
    </source>
</reference>
<evidence type="ECO:0000256" key="2">
    <source>
        <dbReference type="ARBA" id="ARBA00006991"/>
    </source>
</evidence>
<evidence type="ECO:0000256" key="10">
    <source>
        <dbReference type="ARBA" id="ARBA00023242"/>
    </source>
</evidence>
<dbReference type="Pfam" id="PF13894">
    <property type="entry name" value="zf-C2H2_4"/>
    <property type="match status" value="1"/>
</dbReference>
<feature type="domain" description="C2H2-type" evidence="14">
    <location>
        <begin position="372"/>
        <end position="399"/>
    </location>
</feature>
<dbReference type="SMART" id="SM00225">
    <property type="entry name" value="BTB"/>
    <property type="match status" value="1"/>
</dbReference>
<dbReference type="GO" id="GO:0008270">
    <property type="term" value="F:zinc ion binding"/>
    <property type="evidence" value="ECO:0007669"/>
    <property type="project" value="UniProtKB-KW"/>
</dbReference>
<feature type="compositionally biased region" description="Pro residues" evidence="12">
    <location>
        <begin position="720"/>
        <end position="729"/>
    </location>
</feature>
<feature type="region of interest" description="Disordered" evidence="12">
    <location>
        <begin position="146"/>
        <end position="308"/>
    </location>
</feature>
<dbReference type="FunFam" id="3.30.160.60:FF:000831">
    <property type="entry name" value="Zinc finger and BTB domain-containing protein 17"/>
    <property type="match status" value="1"/>
</dbReference>
<evidence type="ECO:0000256" key="3">
    <source>
        <dbReference type="ARBA" id="ARBA00022723"/>
    </source>
</evidence>
<protein>
    <recommendedName>
        <fullName evidence="17">Zinc finger and BTB domain-containing protein 17</fullName>
    </recommendedName>
</protein>
<dbReference type="EMBL" id="MCFN01000122">
    <property type="protein sequence ID" value="OXB64410.1"/>
    <property type="molecule type" value="Genomic_DNA"/>
</dbReference>
<keyword evidence="7" id="KW-0805">Transcription regulation</keyword>
<keyword evidence="8" id="KW-0238">DNA-binding</keyword>
<dbReference type="InterPro" id="IPR000210">
    <property type="entry name" value="BTB/POZ_dom"/>
</dbReference>
<dbReference type="Proteomes" id="UP000198323">
    <property type="component" value="Unassembled WGS sequence"/>
</dbReference>
<feature type="domain" description="C2H2-type" evidence="14">
    <location>
        <begin position="400"/>
        <end position="427"/>
    </location>
</feature>
<dbReference type="Pfam" id="PF00096">
    <property type="entry name" value="zf-C2H2"/>
    <property type="match status" value="5"/>
</dbReference>
<dbReference type="FunFam" id="3.30.710.10:FF:000048">
    <property type="entry name" value="zinc finger and BTB domain-containing protein 17"/>
    <property type="match status" value="1"/>
</dbReference>
<dbReference type="FunFam" id="3.30.160.60:FF:000225">
    <property type="entry name" value="zinc finger and BTB domain-containing protein 17 isoform X2"/>
    <property type="match status" value="1"/>
</dbReference>
<dbReference type="FunFam" id="3.30.160.60:FF:000325">
    <property type="entry name" value="ZFP90 zinc finger protein"/>
    <property type="match status" value="1"/>
</dbReference>
<evidence type="ECO:0000256" key="6">
    <source>
        <dbReference type="ARBA" id="ARBA00022833"/>
    </source>
</evidence>
<evidence type="ECO:0000259" key="13">
    <source>
        <dbReference type="PROSITE" id="PS50097"/>
    </source>
</evidence>
<feature type="domain" description="C2H2-type" evidence="14">
    <location>
        <begin position="428"/>
        <end position="455"/>
    </location>
</feature>
<dbReference type="GO" id="GO:0005634">
    <property type="term" value="C:nucleus"/>
    <property type="evidence" value="ECO:0007669"/>
    <property type="project" value="UniProtKB-SubCell"/>
</dbReference>
<evidence type="ECO:0000256" key="4">
    <source>
        <dbReference type="ARBA" id="ARBA00022737"/>
    </source>
</evidence>
<evidence type="ECO:0000313" key="15">
    <source>
        <dbReference type="EMBL" id="OXB64410.1"/>
    </source>
</evidence>
<comment type="caution">
    <text evidence="15">The sequence shown here is derived from an EMBL/GenBank/DDBJ whole genome shotgun (WGS) entry which is preliminary data.</text>
</comment>
<dbReference type="Pfam" id="PF00651">
    <property type="entry name" value="BTB"/>
    <property type="match status" value="1"/>
</dbReference>
<feature type="domain" description="C2H2-type" evidence="14">
    <location>
        <begin position="344"/>
        <end position="371"/>
    </location>
</feature>
<keyword evidence="9" id="KW-0804">Transcription</keyword>
<name>A0A226NAY6_CALSU</name>
<dbReference type="OrthoDB" id="10018191at2759"/>
<dbReference type="GO" id="GO:0000981">
    <property type="term" value="F:DNA-binding transcription factor activity, RNA polymerase II-specific"/>
    <property type="evidence" value="ECO:0007669"/>
    <property type="project" value="TreeGrafter"/>
</dbReference>
<dbReference type="PANTHER" id="PTHR46105">
    <property type="entry name" value="AGAP004733-PA"/>
    <property type="match status" value="1"/>
</dbReference>
<evidence type="ECO:0000256" key="9">
    <source>
        <dbReference type="ARBA" id="ARBA00023163"/>
    </source>
</evidence>
<dbReference type="InterPro" id="IPR011333">
    <property type="entry name" value="SKP1/BTB/POZ_sf"/>
</dbReference>
<evidence type="ECO:0008006" key="17">
    <source>
        <dbReference type="Google" id="ProtNLM"/>
    </source>
</evidence>
<dbReference type="PROSITE" id="PS50157">
    <property type="entry name" value="ZINC_FINGER_C2H2_2"/>
    <property type="match status" value="9"/>
</dbReference>
<dbReference type="PROSITE" id="PS00028">
    <property type="entry name" value="ZINC_FINGER_C2H2_1"/>
    <property type="match status" value="9"/>
</dbReference>
<feature type="compositionally biased region" description="Acidic residues" evidence="12">
    <location>
        <begin position="239"/>
        <end position="259"/>
    </location>
</feature>
<dbReference type="SMART" id="SM00355">
    <property type="entry name" value="ZnF_C2H2"/>
    <property type="match status" value="10"/>
</dbReference>
<dbReference type="GO" id="GO:0000978">
    <property type="term" value="F:RNA polymerase II cis-regulatory region sequence-specific DNA binding"/>
    <property type="evidence" value="ECO:0007669"/>
    <property type="project" value="TreeGrafter"/>
</dbReference>
<dbReference type="InterPro" id="IPR036236">
    <property type="entry name" value="Znf_C2H2_sf"/>
</dbReference>
<dbReference type="GO" id="GO:0045893">
    <property type="term" value="P:positive regulation of DNA-templated transcription"/>
    <property type="evidence" value="ECO:0007669"/>
    <property type="project" value="UniProtKB-ARBA"/>
</dbReference>
<dbReference type="FunFam" id="3.30.160.60:FF:001022">
    <property type="entry name" value="zinc finger and BTB domain-containing protein 17 isoform X1"/>
    <property type="match status" value="1"/>
</dbReference>
<gene>
    <name evidence="15" type="ORF">ASZ78_009993</name>
</gene>
<evidence type="ECO:0000256" key="1">
    <source>
        <dbReference type="ARBA" id="ARBA00004123"/>
    </source>
</evidence>
<comment type="similarity">
    <text evidence="2">Belongs to the krueppel C2H2-type zinc-finger protein family.</text>
</comment>
<sequence>MDFPQHSKQVLEQLNQLRQLGLLCDCTFVVDGINFKAHKAVLAACSEYFRTLFVDQKEDVVHLDISNVAGLGQVLEFMYTAKLSLNPDNVEDVLAVAGFLQMREIVNACNALKSLTVLAESPVESRELLTELGVEKVIVQDKTVAAVSQGDSEKPKQVPPNQEGKEEAPVAAAAQPKEPAEQPDAKEDPAEVQQPGGVDDAAEAGPAAVSPSHLQPAESEVGSSSPREKGSDAPSTEAGEMELEGKEEEGEATAEDEEEAKIPKAAQPKLESRENAEDNESGSTDSGQENSGETRLLRSGTYSDRTESKAYGSVTHKCEDCGKEFTHTGNFKRHIRIHTGEKPFSCRECNKAFSDPAACKAHEKTHSPLKPYGCEECGKSYRLISLLNLHKKRHTGEAKYRCDDCGKLFTTSGNLKRHQLVHSGEKPYQCDYCGRSFSDPTSKMRHLETHDTDKEHKCPHCDKKFNQVGNLKAHLKIHIADGPLKCRECGKQFTTSGSTGFVQSSQLANHIRHHDNIRPHKCTVCNKAFVNVGDLSKHIIIHTGEKPFLCDKCGRGFNRVDNLRSHVKTVHQGKAGMKILEPEDGSELNIVTVASDDMVTLATEALAATAVTQLTVVPVAAAVTADETEALKAEITKAVKQVQEADPNTQILYACDSCGEKFLDASSLAQHVRIHTAQALVMFQADTDFYQQYGAAAATWQTEQVIPTTELLFRARDSPQEPPATPLAPVPLAGEGQAPAE</sequence>
<evidence type="ECO:0000256" key="5">
    <source>
        <dbReference type="ARBA" id="ARBA00022771"/>
    </source>
</evidence>
<dbReference type="FunFam" id="3.30.160.60:FF:001021">
    <property type="entry name" value="zinc finger and BTB domain-containing protein 17 isoform X1"/>
    <property type="match status" value="1"/>
</dbReference>
<evidence type="ECO:0000313" key="16">
    <source>
        <dbReference type="Proteomes" id="UP000198323"/>
    </source>
</evidence>
<keyword evidence="4" id="KW-0677">Repeat</keyword>
<evidence type="ECO:0000256" key="12">
    <source>
        <dbReference type="SAM" id="MobiDB-lite"/>
    </source>
</evidence>
<keyword evidence="5 11" id="KW-0863">Zinc-finger</keyword>
<evidence type="ECO:0000256" key="7">
    <source>
        <dbReference type="ARBA" id="ARBA00023015"/>
    </source>
</evidence>
<feature type="domain" description="C2H2-type" evidence="14">
    <location>
        <begin position="653"/>
        <end position="680"/>
    </location>
</feature>
<dbReference type="AlphaFoldDB" id="A0A226NAY6"/>
<feature type="domain" description="C2H2-type" evidence="14">
    <location>
        <begin position="520"/>
        <end position="547"/>
    </location>
</feature>
<dbReference type="PROSITE" id="PS50097">
    <property type="entry name" value="BTB"/>
    <property type="match status" value="1"/>
</dbReference>
<dbReference type="Gene3D" id="3.30.710.10">
    <property type="entry name" value="Potassium Channel Kv1.1, Chain A"/>
    <property type="match status" value="1"/>
</dbReference>
<keyword evidence="6" id="KW-0862">Zinc</keyword>
<feature type="compositionally biased region" description="Basic and acidic residues" evidence="12">
    <location>
        <begin position="178"/>
        <end position="189"/>
    </location>
</feature>
<feature type="domain" description="C2H2-type" evidence="14">
    <location>
        <begin position="456"/>
        <end position="483"/>
    </location>
</feature>
<dbReference type="SUPFAM" id="SSF54695">
    <property type="entry name" value="POZ domain"/>
    <property type="match status" value="1"/>
</dbReference>
<feature type="domain" description="C2H2-type" evidence="14">
    <location>
        <begin position="548"/>
        <end position="576"/>
    </location>
</feature>
<accession>A0A226NAY6</accession>
<keyword evidence="16" id="KW-1185">Reference proteome</keyword>
<dbReference type="CDD" id="cd18206">
    <property type="entry name" value="BTB_POZ_ZBTB17_MIZ1"/>
    <property type="match status" value="1"/>
</dbReference>
<comment type="subcellular location">
    <subcellularLocation>
        <location evidence="1">Nucleus</location>
    </subcellularLocation>
</comment>
<feature type="domain" description="BTB" evidence="13">
    <location>
        <begin position="24"/>
        <end position="87"/>
    </location>
</feature>
<evidence type="ECO:0000259" key="14">
    <source>
        <dbReference type="PROSITE" id="PS50157"/>
    </source>
</evidence>
<evidence type="ECO:0000256" key="8">
    <source>
        <dbReference type="ARBA" id="ARBA00023125"/>
    </source>
</evidence>
<dbReference type="InterPro" id="IPR050457">
    <property type="entry name" value="ZnFinger_BTB_dom_contain"/>
</dbReference>
<feature type="region of interest" description="Disordered" evidence="12">
    <location>
        <begin position="717"/>
        <end position="741"/>
    </location>
</feature>
<dbReference type="PANTHER" id="PTHR46105:SF5">
    <property type="entry name" value="ZINC FINGER AND BTB DOMAIN-CONTAINING PROTEIN 44 ISOFORM X1"/>
    <property type="match status" value="1"/>
</dbReference>
<dbReference type="SUPFAM" id="SSF57667">
    <property type="entry name" value="beta-beta-alpha zinc fingers"/>
    <property type="match status" value="5"/>
</dbReference>